<protein>
    <submittedName>
        <fullName evidence="1">Uncharacterized protein</fullName>
    </submittedName>
</protein>
<sequence>MLAEQLPNYVIASVILSGAFSFNCLQLLRGGSPCKFILAQESLFCEVLYNFIAASIPKEYKIKQTE</sequence>
<dbReference type="AlphaFoldDB" id="A0A0V1I170"/>
<name>A0A0V1I170_9BILA</name>
<reference evidence="1 2" key="1">
    <citation type="submission" date="2015-01" db="EMBL/GenBank/DDBJ databases">
        <title>Evolution of Trichinella species and genotypes.</title>
        <authorList>
            <person name="Korhonen P.K."/>
            <person name="Edoardo P."/>
            <person name="Giuseppe L.R."/>
            <person name="Gasser R.B."/>
        </authorList>
    </citation>
    <scope>NUCLEOTIDE SEQUENCE [LARGE SCALE GENOMIC DNA]</scope>
    <source>
        <strain evidence="1">ISS1029</strain>
    </source>
</reference>
<dbReference type="EMBL" id="JYDP01000013">
    <property type="protein sequence ID" value="KRZ16167.1"/>
    <property type="molecule type" value="Genomic_DNA"/>
</dbReference>
<dbReference type="Proteomes" id="UP000055024">
    <property type="component" value="Unassembled WGS sequence"/>
</dbReference>
<evidence type="ECO:0000313" key="2">
    <source>
        <dbReference type="Proteomes" id="UP000055024"/>
    </source>
</evidence>
<gene>
    <name evidence="1" type="ORF">T11_4880</name>
</gene>
<evidence type="ECO:0000313" key="1">
    <source>
        <dbReference type="EMBL" id="KRZ16167.1"/>
    </source>
</evidence>
<organism evidence="1 2">
    <name type="scientific">Trichinella zimbabwensis</name>
    <dbReference type="NCBI Taxonomy" id="268475"/>
    <lineage>
        <taxon>Eukaryota</taxon>
        <taxon>Metazoa</taxon>
        <taxon>Ecdysozoa</taxon>
        <taxon>Nematoda</taxon>
        <taxon>Enoplea</taxon>
        <taxon>Dorylaimia</taxon>
        <taxon>Trichinellida</taxon>
        <taxon>Trichinellidae</taxon>
        <taxon>Trichinella</taxon>
    </lineage>
</organism>
<proteinExistence type="predicted"/>
<comment type="caution">
    <text evidence="1">The sequence shown here is derived from an EMBL/GenBank/DDBJ whole genome shotgun (WGS) entry which is preliminary data.</text>
</comment>
<accession>A0A0V1I170</accession>
<keyword evidence="2" id="KW-1185">Reference proteome</keyword>